<comment type="cofactor">
    <cofactor evidence="1">
        <name>pyridoxal 5'-phosphate</name>
        <dbReference type="ChEBI" id="CHEBI:597326"/>
    </cofactor>
</comment>
<evidence type="ECO:0000256" key="3">
    <source>
        <dbReference type="RuleBase" id="RU003560"/>
    </source>
</evidence>
<evidence type="ECO:0000313" key="5">
    <source>
        <dbReference type="Proteomes" id="UP001063475"/>
    </source>
</evidence>
<dbReference type="GO" id="GO:0008483">
    <property type="term" value="F:transaminase activity"/>
    <property type="evidence" value="ECO:0007669"/>
    <property type="project" value="UniProtKB-KW"/>
</dbReference>
<dbReference type="InterPro" id="IPR015424">
    <property type="entry name" value="PyrdxlP-dep_Trfase"/>
</dbReference>
<evidence type="ECO:0000256" key="2">
    <source>
        <dbReference type="ARBA" id="ARBA00022898"/>
    </source>
</evidence>
<dbReference type="InterPro" id="IPR005814">
    <property type="entry name" value="Aminotrans_3"/>
</dbReference>
<proteinExistence type="inferred from homology"/>
<keyword evidence="4" id="KW-0808">Transferase</keyword>
<dbReference type="Pfam" id="PF00202">
    <property type="entry name" value="Aminotran_3"/>
    <property type="match status" value="1"/>
</dbReference>
<comment type="similarity">
    <text evidence="3">Belongs to the class-III pyridoxal-phosphate-dependent aminotransferase family.</text>
</comment>
<comment type="caution">
    <text evidence="4">The sequence shown here is derived from an EMBL/GenBank/DDBJ whole genome shotgun (WGS) entry which is preliminary data.</text>
</comment>
<dbReference type="SUPFAM" id="SSF53383">
    <property type="entry name" value="PLP-dependent transferases"/>
    <property type="match status" value="1"/>
</dbReference>
<dbReference type="RefSeq" id="WP_263469308.1">
    <property type="nucleotide sequence ID" value="NZ_JAMSHA010000001.1"/>
</dbReference>
<dbReference type="PANTHER" id="PTHR43713:SF3">
    <property type="entry name" value="GLUTAMATE-1-SEMIALDEHYDE 2,1-AMINOMUTASE 1, CHLOROPLASTIC-RELATED"/>
    <property type="match status" value="1"/>
</dbReference>
<keyword evidence="5" id="KW-1185">Reference proteome</keyword>
<evidence type="ECO:0000313" key="4">
    <source>
        <dbReference type="EMBL" id="MCV2220009.1"/>
    </source>
</evidence>
<dbReference type="Gene3D" id="3.40.640.10">
    <property type="entry name" value="Type I PLP-dependent aspartate aminotransferase-like (Major domain)"/>
    <property type="match status" value="1"/>
</dbReference>
<reference evidence="4" key="1">
    <citation type="submission" date="2022-06" db="EMBL/GenBank/DDBJ databases">
        <title>De novo draft assembly of the Pseudomonas mercurotoleraris sp. nov., isolated from the plants rhizosphere.</title>
        <authorList>
            <person name="Robas M."/>
            <person name="Gonzalez D."/>
            <person name="Fernandez V.M."/>
            <person name="Luna L."/>
            <person name="Provanza A."/>
            <person name="Jimenez P.A."/>
        </authorList>
    </citation>
    <scope>NUCLEOTIDE SEQUENCE</scope>
    <source>
        <strain evidence="4">SAICEUPSM</strain>
    </source>
</reference>
<organism evidence="4 5">
    <name type="scientific">Pseudomonas mercuritolerans</name>
    <dbReference type="NCBI Taxonomy" id="2951809"/>
    <lineage>
        <taxon>Bacteria</taxon>
        <taxon>Pseudomonadati</taxon>
        <taxon>Pseudomonadota</taxon>
        <taxon>Gammaproteobacteria</taxon>
        <taxon>Pseudomonadales</taxon>
        <taxon>Pseudomonadaceae</taxon>
        <taxon>Pseudomonas</taxon>
    </lineage>
</organism>
<name>A0ABT2XMT1_9PSED</name>
<dbReference type="Proteomes" id="UP001063475">
    <property type="component" value="Unassembled WGS sequence"/>
</dbReference>
<dbReference type="EMBL" id="JAMSHA010000001">
    <property type="protein sequence ID" value="MCV2220009.1"/>
    <property type="molecule type" value="Genomic_DNA"/>
</dbReference>
<evidence type="ECO:0000256" key="1">
    <source>
        <dbReference type="ARBA" id="ARBA00001933"/>
    </source>
</evidence>
<dbReference type="Gene3D" id="3.90.1150.10">
    <property type="entry name" value="Aspartate Aminotransferase, domain 1"/>
    <property type="match status" value="1"/>
</dbReference>
<dbReference type="PANTHER" id="PTHR43713">
    <property type="entry name" value="GLUTAMATE-1-SEMIALDEHYDE 2,1-AMINOMUTASE"/>
    <property type="match status" value="1"/>
</dbReference>
<keyword evidence="4" id="KW-0032">Aminotransferase</keyword>
<dbReference type="InterPro" id="IPR015421">
    <property type="entry name" value="PyrdxlP-dep_Trfase_major"/>
</dbReference>
<sequence>MFERHGEFHLPGYWTLFALNFLKGESVVMDCLKETRVGNVLSGWNHLSVVGPINVQNTAGARVQLSSGEWRDDYIMGWGSCLLGHDSPVIKNSILKALERGFLQQYETDEHRLLSERFCAVVPCAEKLRLVNSGLEATMYATRIARAVTGRRIIIKFEGHFHGLNDSLTWNVDSSPRSGALLAGRELERLSGTVGIPDEFGNLTVSVSWNDLEALENAFEKYKDDVAGVILEPVALNIGCIRPDEGFLQNVRALTSRKGALLIFDEVLTGFRANIGGAQKDFGVVPDIAAFGKAFGCGMPIAGIAGKAEYMDVIAPRGPVQVSGTNTGRYLSVSAALAAIEHLQDGAVHRHIAALESRLKAGLRDVFDKHHIPCHIDGYGGRIGVHIGTSERPRTMREIEHFYPIDFAQKLFALLSREYNLYGFLMPLSYCPEPVTLSASHTPEMLADACERLDSALKRVQYHAK</sequence>
<protein>
    <submittedName>
        <fullName evidence="4">Aminotransferase class III-fold pyridoxal phosphate-dependent enzyme</fullName>
    </submittedName>
</protein>
<gene>
    <name evidence="4" type="ORF">ND528_00300</name>
</gene>
<keyword evidence="2 3" id="KW-0663">Pyridoxal phosphate</keyword>
<dbReference type="InterPro" id="IPR015422">
    <property type="entry name" value="PyrdxlP-dep_Trfase_small"/>
</dbReference>
<accession>A0ABT2XMT1</accession>